<dbReference type="Proteomes" id="UP000634668">
    <property type="component" value="Unassembled WGS sequence"/>
</dbReference>
<reference evidence="2" key="1">
    <citation type="journal article" date="2014" name="Int. J. Syst. Evol. Microbiol.">
        <title>Complete genome sequence of Corynebacterium casei LMG S-19264T (=DSM 44701T), isolated from a smear-ripened cheese.</title>
        <authorList>
            <consortium name="US DOE Joint Genome Institute (JGI-PGF)"/>
            <person name="Walter F."/>
            <person name="Albersmeier A."/>
            <person name="Kalinowski J."/>
            <person name="Ruckert C."/>
        </authorList>
    </citation>
    <scope>NUCLEOTIDE SEQUENCE</scope>
    <source>
        <strain evidence="2">KCTC 12113</strain>
    </source>
</reference>
<organism evidence="2 3">
    <name type="scientific">Arenibacter certesii</name>
    <dbReference type="NCBI Taxonomy" id="228955"/>
    <lineage>
        <taxon>Bacteria</taxon>
        <taxon>Pseudomonadati</taxon>
        <taxon>Bacteroidota</taxon>
        <taxon>Flavobacteriia</taxon>
        <taxon>Flavobacteriales</taxon>
        <taxon>Flavobacteriaceae</taxon>
        <taxon>Arenibacter</taxon>
    </lineage>
</organism>
<dbReference type="InterPro" id="IPR041657">
    <property type="entry name" value="HTH_17"/>
</dbReference>
<comment type="caution">
    <text evidence="2">The sequence shown here is derived from an EMBL/GenBank/DDBJ whole genome shotgun (WGS) entry which is preliminary data.</text>
</comment>
<sequence length="100" mass="11782">MGNVLFYTHNKEDLKRIVKMVVEEIRKTEHINDSEINIKEDRLSQREAAAFLGISITSIISWKKQGKVPYYQIGRSIFFSKSELLKIARRNRETLISKRK</sequence>
<evidence type="ECO:0000313" key="3">
    <source>
        <dbReference type="Proteomes" id="UP000634668"/>
    </source>
</evidence>
<dbReference type="AlphaFoldDB" id="A0A918MP87"/>
<accession>A0A918MP87</accession>
<dbReference type="EMBL" id="BMWP01000024">
    <property type="protein sequence ID" value="GGW43898.1"/>
    <property type="molecule type" value="Genomic_DNA"/>
</dbReference>
<proteinExistence type="predicted"/>
<protein>
    <recommendedName>
        <fullName evidence="1">Helix-turn-helix domain-containing protein</fullName>
    </recommendedName>
</protein>
<evidence type="ECO:0000259" key="1">
    <source>
        <dbReference type="Pfam" id="PF12728"/>
    </source>
</evidence>
<keyword evidence="3" id="KW-1185">Reference proteome</keyword>
<dbReference type="InterPro" id="IPR009061">
    <property type="entry name" value="DNA-bd_dom_put_sf"/>
</dbReference>
<dbReference type="SUPFAM" id="SSF46955">
    <property type="entry name" value="Putative DNA-binding domain"/>
    <property type="match status" value="1"/>
</dbReference>
<dbReference type="Pfam" id="PF12728">
    <property type="entry name" value="HTH_17"/>
    <property type="match status" value="1"/>
</dbReference>
<reference evidence="2" key="2">
    <citation type="submission" date="2020-09" db="EMBL/GenBank/DDBJ databases">
        <authorList>
            <person name="Sun Q."/>
            <person name="Kim S."/>
        </authorList>
    </citation>
    <scope>NUCLEOTIDE SEQUENCE</scope>
    <source>
        <strain evidence="2">KCTC 12113</strain>
    </source>
</reference>
<evidence type="ECO:0000313" key="2">
    <source>
        <dbReference type="EMBL" id="GGW43898.1"/>
    </source>
</evidence>
<dbReference type="RefSeq" id="WP_034235613.1">
    <property type="nucleotide sequence ID" value="NZ_BMWP01000024.1"/>
</dbReference>
<name>A0A918MP87_9FLAO</name>
<feature type="domain" description="Helix-turn-helix" evidence="1">
    <location>
        <begin position="43"/>
        <end position="91"/>
    </location>
</feature>
<gene>
    <name evidence="2" type="ORF">GCM10007383_30550</name>
</gene>